<dbReference type="Pfam" id="PF18962">
    <property type="entry name" value="Por_Secre_tail"/>
    <property type="match status" value="1"/>
</dbReference>
<dbReference type="AlphaFoldDB" id="A0A4R0NRA5"/>
<protein>
    <submittedName>
        <fullName evidence="3">T9SS type A sorting domain-containing protein</fullName>
    </submittedName>
</protein>
<gene>
    <name evidence="3" type="ORF">EZ437_00900</name>
</gene>
<sequence>MKSLVSILLLLTMITGSASTGPIPDERNTAHLIVSIARNDFKQEYKLIFTKNGTDEVNDLDALNIGEGYVSIAGLINGLKLSIDQRATLKEAREVKLYVKGWATGNYTLRIKGKETFDRLTRITLIDRHANKRESINTEEKNYSFQIDLNEPGSQGNERFSLLFEQQQTQQDLNSATEIIYPNPFSDKLYIKTYSDKHAHAIVIIRNSLGVIVSRQLINLQQNDSEISVKDLFTGVYFIQLIDKSNNQTISTFKTLKK</sequence>
<dbReference type="EMBL" id="SJSL01000001">
    <property type="protein sequence ID" value="TCD02578.1"/>
    <property type="molecule type" value="Genomic_DNA"/>
</dbReference>
<feature type="signal peptide" evidence="1">
    <location>
        <begin position="1"/>
        <end position="18"/>
    </location>
</feature>
<feature type="domain" description="Secretion system C-terminal sorting" evidence="2">
    <location>
        <begin position="180"/>
        <end position="249"/>
    </location>
</feature>
<proteinExistence type="predicted"/>
<accession>A0A4R0NRA5</accession>
<comment type="caution">
    <text evidence="3">The sequence shown here is derived from an EMBL/GenBank/DDBJ whole genome shotgun (WGS) entry which is preliminary data.</text>
</comment>
<dbReference type="InterPro" id="IPR026444">
    <property type="entry name" value="Secre_tail"/>
</dbReference>
<dbReference type="NCBIfam" id="TIGR04183">
    <property type="entry name" value="Por_Secre_tail"/>
    <property type="match status" value="1"/>
</dbReference>
<keyword evidence="1" id="KW-0732">Signal</keyword>
<reference evidence="3 4" key="1">
    <citation type="submission" date="2019-02" db="EMBL/GenBank/DDBJ databases">
        <title>Pedobacter sp. RP-1-14 sp. nov., isolated from Arctic soil.</title>
        <authorList>
            <person name="Dahal R.H."/>
        </authorList>
    </citation>
    <scope>NUCLEOTIDE SEQUENCE [LARGE SCALE GENOMIC DNA]</scope>
    <source>
        <strain evidence="3 4">RP-1-14</strain>
    </source>
</reference>
<evidence type="ECO:0000313" key="3">
    <source>
        <dbReference type="EMBL" id="TCD02578.1"/>
    </source>
</evidence>
<evidence type="ECO:0000259" key="2">
    <source>
        <dbReference type="Pfam" id="PF18962"/>
    </source>
</evidence>
<evidence type="ECO:0000256" key="1">
    <source>
        <dbReference type="SAM" id="SignalP"/>
    </source>
</evidence>
<dbReference type="Proteomes" id="UP000293347">
    <property type="component" value="Unassembled WGS sequence"/>
</dbReference>
<keyword evidence="4" id="KW-1185">Reference proteome</keyword>
<dbReference type="OrthoDB" id="657352at2"/>
<dbReference type="RefSeq" id="WP_131592255.1">
    <property type="nucleotide sequence ID" value="NZ_SJSL01000001.1"/>
</dbReference>
<name>A0A4R0NRA5_9SPHI</name>
<feature type="chain" id="PRO_5020331426" evidence="1">
    <location>
        <begin position="19"/>
        <end position="258"/>
    </location>
</feature>
<evidence type="ECO:0000313" key="4">
    <source>
        <dbReference type="Proteomes" id="UP000293347"/>
    </source>
</evidence>
<organism evidence="3 4">
    <name type="scientific">Pedobacter psychroterrae</name>
    <dbReference type="NCBI Taxonomy" id="2530453"/>
    <lineage>
        <taxon>Bacteria</taxon>
        <taxon>Pseudomonadati</taxon>
        <taxon>Bacteroidota</taxon>
        <taxon>Sphingobacteriia</taxon>
        <taxon>Sphingobacteriales</taxon>
        <taxon>Sphingobacteriaceae</taxon>
        <taxon>Pedobacter</taxon>
    </lineage>
</organism>